<sequence>MFHNFHILSLSSYAYYMFFSSLSLTSSFVIFFKYGLWLPFVYSLMVVLFISFAWGKDISMEGLSGYHNFFVMDGFKFGVILFIFSEFMFFFSIFWVFFDAALVPVHELGESWSPMGLNLVNPFGVPLLNTIILLSSGVSVTWAHHSLLSNKSCTNSMVLTCLLALYFTLIQLMEYKEASFSISDGIFGSIFYLSTGFHGIHVLCGGLFLLFNLLRLMKYHFNYNHHLGLEFAILYWHFVDVVWLFLFVFVYWWSYC</sequence>
<evidence type="ECO:0000256" key="4">
    <source>
        <dbReference type="ARBA" id="ARBA00022692"/>
    </source>
</evidence>
<keyword evidence="7 9" id="KW-0472">Membrane</keyword>
<dbReference type="Pfam" id="PF00510">
    <property type="entry name" value="COX3"/>
    <property type="match status" value="1"/>
</dbReference>
<dbReference type="GO" id="GO:0004129">
    <property type="term" value="F:cytochrome-c oxidase activity"/>
    <property type="evidence" value="ECO:0007669"/>
    <property type="project" value="InterPro"/>
</dbReference>
<evidence type="ECO:0000313" key="12">
    <source>
        <dbReference type="WBParaSite" id="HCON_00667315-00001"/>
    </source>
</evidence>
<name>A0A912NCH1_HAECO</name>
<keyword evidence="8" id="KW-0496">Mitochondrion</keyword>
<dbReference type="PANTHER" id="PTHR11403:SF7">
    <property type="entry name" value="CYTOCHROME C OXIDASE SUBUNIT 3"/>
    <property type="match status" value="1"/>
</dbReference>
<comment type="subcellular location">
    <subcellularLocation>
        <location evidence="1">Membrane</location>
        <topology evidence="1">Multi-pass membrane protein</topology>
    </subcellularLocation>
</comment>
<comment type="similarity">
    <text evidence="2 8">Belongs to the cytochrome c oxidase subunit 3 family.</text>
</comment>
<feature type="transmembrane region" description="Helical" evidence="9">
    <location>
        <begin position="155"/>
        <end position="173"/>
    </location>
</feature>
<evidence type="ECO:0000256" key="6">
    <source>
        <dbReference type="ARBA" id="ARBA00022989"/>
    </source>
</evidence>
<comment type="function">
    <text evidence="8">Component of the cytochrome c oxidase, the last enzyme in the mitochondrial electron transport chain which drives oxidative phosphorylation. The respiratory chain contains 3 multisubunit complexes succinate dehydrogenase (complex II, CII), ubiquinol-cytochrome c oxidoreductase (cytochrome b-c1 complex, complex III, CIII) and cytochrome c oxidase (complex IV, CIV), that cooperate to transfer electrons derived from NADH and succinate to molecular oxygen, creating an electrochemical gradient over the inner membrane that drives transmembrane transport and the ATP synthase. Cytochrome c oxidase is the component of the respiratory chain that catalyzes the reduction of oxygen to water. Electrons originating from reduced cytochrome c in the intermembrane space (IMS) are transferred via the dinuclear copper A center (CU(A)) of subunit 2 and heme A of subunit 1 to the active site in subunit 1, a binuclear center (BNC) formed by heme A3 and copper B (CU(B)). The BNC reduces molecular oxygen to 2 water molecules using 4 electrons from cytochrome c in the IMS and 4 protons from the mitochondrial matrix.</text>
</comment>
<evidence type="ECO:0000256" key="3">
    <source>
        <dbReference type="ARBA" id="ARBA00015944"/>
    </source>
</evidence>
<evidence type="ECO:0000256" key="5">
    <source>
        <dbReference type="ARBA" id="ARBA00022967"/>
    </source>
</evidence>
<dbReference type="InterPro" id="IPR000298">
    <property type="entry name" value="Cyt_c_oxidase-like_su3"/>
</dbReference>
<dbReference type="PANTHER" id="PTHR11403">
    <property type="entry name" value="CYTOCHROME C OXIDASE SUBUNIT III"/>
    <property type="match status" value="1"/>
</dbReference>
<dbReference type="OrthoDB" id="5855657at2759"/>
<dbReference type="Gene3D" id="1.20.120.80">
    <property type="entry name" value="Cytochrome c oxidase, subunit III, four-helix bundle"/>
    <property type="match status" value="1"/>
</dbReference>
<feature type="transmembrane region" description="Helical" evidence="9">
    <location>
        <begin position="123"/>
        <end position="143"/>
    </location>
</feature>
<feature type="transmembrane region" description="Helical" evidence="9">
    <location>
        <begin position="75"/>
        <end position="98"/>
    </location>
</feature>
<dbReference type="PROSITE" id="PS50253">
    <property type="entry name" value="COX3"/>
    <property type="match status" value="1"/>
</dbReference>
<dbReference type="Gene3D" id="1.10.287.70">
    <property type="match status" value="1"/>
</dbReference>
<keyword evidence="6 9" id="KW-1133">Transmembrane helix</keyword>
<evidence type="ECO:0000313" key="11">
    <source>
        <dbReference type="Proteomes" id="UP000025227"/>
    </source>
</evidence>
<dbReference type="WBParaSite" id="HCON_00667315-00001">
    <property type="protein sequence ID" value="HCON_00667315-00001"/>
    <property type="gene ID" value="HCON_00667315"/>
</dbReference>
<dbReference type="GO" id="GO:0016020">
    <property type="term" value="C:membrane"/>
    <property type="evidence" value="ECO:0007669"/>
    <property type="project" value="UniProtKB-SubCell"/>
</dbReference>
<evidence type="ECO:0000256" key="2">
    <source>
        <dbReference type="ARBA" id="ARBA00010581"/>
    </source>
</evidence>
<feature type="transmembrane region" description="Helical" evidence="9">
    <location>
        <begin position="232"/>
        <end position="253"/>
    </location>
</feature>
<accession>A0A912NCH1</accession>
<dbReference type="InterPro" id="IPR033945">
    <property type="entry name" value="Cyt_c_oxase_su3_dom"/>
</dbReference>
<feature type="transmembrane region" description="Helical" evidence="9">
    <location>
        <begin position="185"/>
        <end position="211"/>
    </location>
</feature>
<evidence type="ECO:0000256" key="1">
    <source>
        <dbReference type="ARBA" id="ARBA00004141"/>
    </source>
</evidence>
<evidence type="ECO:0000256" key="7">
    <source>
        <dbReference type="ARBA" id="ARBA00023136"/>
    </source>
</evidence>
<evidence type="ECO:0000256" key="8">
    <source>
        <dbReference type="RuleBase" id="RU003375"/>
    </source>
</evidence>
<dbReference type="InterPro" id="IPR035973">
    <property type="entry name" value="Cyt_c_oxidase_su3-like_sf"/>
</dbReference>
<reference evidence="12" key="1">
    <citation type="submission" date="2022-10" db="UniProtKB">
        <authorList>
            <consortium name="WormBaseParasite"/>
        </authorList>
    </citation>
    <scope>IDENTIFICATION</scope>
    <source>
        <strain evidence="12">MHco3</strain>
    </source>
</reference>
<dbReference type="InterPro" id="IPR024791">
    <property type="entry name" value="Cyt_c/ubiquinol_Oxase_su3"/>
</dbReference>
<dbReference type="AlphaFoldDB" id="A0A912NCH1"/>
<feature type="transmembrane region" description="Helical" evidence="9">
    <location>
        <begin position="37"/>
        <end position="54"/>
    </location>
</feature>
<feature type="transmembrane region" description="Helical" evidence="9">
    <location>
        <begin position="12"/>
        <end position="31"/>
    </location>
</feature>
<dbReference type="InterPro" id="IPR013833">
    <property type="entry name" value="Cyt_c_oxidase_su3_a-hlx"/>
</dbReference>
<keyword evidence="11" id="KW-1185">Reference proteome</keyword>
<protein>
    <recommendedName>
        <fullName evidence="3 8">Cytochrome c oxidase subunit 3</fullName>
    </recommendedName>
</protein>
<evidence type="ECO:0000259" key="10">
    <source>
        <dbReference type="PROSITE" id="PS50253"/>
    </source>
</evidence>
<dbReference type="Proteomes" id="UP000025227">
    <property type="component" value="Unplaced"/>
</dbReference>
<dbReference type="GO" id="GO:0005739">
    <property type="term" value="C:mitochondrion"/>
    <property type="evidence" value="ECO:0007669"/>
    <property type="project" value="TreeGrafter"/>
</dbReference>
<evidence type="ECO:0000256" key="9">
    <source>
        <dbReference type="SAM" id="Phobius"/>
    </source>
</evidence>
<proteinExistence type="inferred from homology"/>
<dbReference type="SUPFAM" id="SSF81452">
    <property type="entry name" value="Cytochrome c oxidase subunit III-like"/>
    <property type="match status" value="1"/>
</dbReference>
<feature type="domain" description="Heme-copper oxidase subunit III family profile" evidence="10">
    <location>
        <begin position="1"/>
        <end position="255"/>
    </location>
</feature>
<keyword evidence="4 8" id="KW-0812">Transmembrane</keyword>
<dbReference type="GO" id="GO:0006123">
    <property type="term" value="P:mitochondrial electron transport, cytochrome c to oxygen"/>
    <property type="evidence" value="ECO:0007669"/>
    <property type="project" value="TreeGrafter"/>
</dbReference>
<dbReference type="CDD" id="cd01665">
    <property type="entry name" value="Cyt_c_Oxidase_III"/>
    <property type="match status" value="1"/>
</dbReference>
<organism evidence="11 12">
    <name type="scientific">Haemonchus contortus</name>
    <name type="common">Barber pole worm</name>
    <dbReference type="NCBI Taxonomy" id="6289"/>
    <lineage>
        <taxon>Eukaryota</taxon>
        <taxon>Metazoa</taxon>
        <taxon>Ecdysozoa</taxon>
        <taxon>Nematoda</taxon>
        <taxon>Chromadorea</taxon>
        <taxon>Rhabditida</taxon>
        <taxon>Rhabditina</taxon>
        <taxon>Rhabditomorpha</taxon>
        <taxon>Strongyloidea</taxon>
        <taxon>Trichostrongylidae</taxon>
        <taxon>Haemonchus</taxon>
    </lineage>
</organism>
<keyword evidence="5" id="KW-1278">Translocase</keyword>